<dbReference type="AlphaFoldDB" id="A0A317XMY9"/>
<dbReference type="EMBL" id="KZ819195">
    <property type="protein sequence ID" value="PWY99441.1"/>
    <property type="molecule type" value="Genomic_DNA"/>
</dbReference>
<dbReference type="OrthoDB" id="21617at2759"/>
<feature type="compositionally biased region" description="Low complexity" evidence="1">
    <location>
        <begin position="100"/>
        <end position="112"/>
    </location>
</feature>
<dbReference type="InParanoid" id="A0A317XMY9"/>
<gene>
    <name evidence="2" type="ORF">BCV70DRAFT_201007</name>
</gene>
<dbReference type="Proteomes" id="UP000246740">
    <property type="component" value="Unassembled WGS sequence"/>
</dbReference>
<sequence>MDFTKPGNDDPHGVQRLLSILRAQQDASSASSSTNASAGVATSRPIQGSVPAVSSGQGYANPFLPDQSLDQREQQHSEAETFQTRITRRLYDSNPRFGSQYQPEEQQEYDPYSFNPFSADDSNTASTTRSTDTVASSEAESRAPQDKPKELSELTFAESLPILSSLSGDHTFLSSLRSLIKKQEDLERSLLKQYRAQSTRKPSQLDTDMTPNEKTREYTLTRSLLQQWDHLISDQQRQLQHLGIPTFKVTRDPPVVSRQKKVLHVLIAMLDD</sequence>
<evidence type="ECO:0000313" key="2">
    <source>
        <dbReference type="EMBL" id="PWY99441.1"/>
    </source>
</evidence>
<name>A0A317XMY9_9BASI</name>
<feature type="region of interest" description="Disordered" evidence="1">
    <location>
        <begin position="21"/>
        <end position="151"/>
    </location>
</feature>
<feature type="compositionally biased region" description="Basic and acidic residues" evidence="1">
    <location>
        <begin position="69"/>
        <end position="79"/>
    </location>
</feature>
<feature type="compositionally biased region" description="Polar residues" evidence="1">
    <location>
        <begin position="120"/>
        <end position="138"/>
    </location>
</feature>
<accession>A0A317XMY9</accession>
<protein>
    <submittedName>
        <fullName evidence="2">Uncharacterized protein</fullName>
    </submittedName>
</protein>
<feature type="compositionally biased region" description="Basic and acidic residues" evidence="1">
    <location>
        <begin position="139"/>
        <end position="151"/>
    </location>
</feature>
<dbReference type="STRING" id="1882483.A0A317XMY9"/>
<organism evidence="2 3">
    <name type="scientific">Testicularia cyperi</name>
    <dbReference type="NCBI Taxonomy" id="1882483"/>
    <lineage>
        <taxon>Eukaryota</taxon>
        <taxon>Fungi</taxon>
        <taxon>Dikarya</taxon>
        <taxon>Basidiomycota</taxon>
        <taxon>Ustilaginomycotina</taxon>
        <taxon>Ustilaginomycetes</taxon>
        <taxon>Ustilaginales</taxon>
        <taxon>Anthracoideaceae</taxon>
        <taxon>Testicularia</taxon>
    </lineage>
</organism>
<evidence type="ECO:0000256" key="1">
    <source>
        <dbReference type="SAM" id="MobiDB-lite"/>
    </source>
</evidence>
<reference evidence="2 3" key="1">
    <citation type="journal article" date="2018" name="Mol. Biol. Evol.">
        <title>Broad Genomic Sampling Reveals a Smut Pathogenic Ancestry of the Fungal Clade Ustilaginomycotina.</title>
        <authorList>
            <person name="Kijpornyongpan T."/>
            <person name="Mondo S.J."/>
            <person name="Barry K."/>
            <person name="Sandor L."/>
            <person name="Lee J."/>
            <person name="Lipzen A."/>
            <person name="Pangilinan J."/>
            <person name="LaButti K."/>
            <person name="Hainaut M."/>
            <person name="Henrissat B."/>
            <person name="Grigoriev I.V."/>
            <person name="Spatafora J.W."/>
            <person name="Aime M.C."/>
        </authorList>
    </citation>
    <scope>NUCLEOTIDE SEQUENCE [LARGE SCALE GENOMIC DNA]</scope>
    <source>
        <strain evidence="2 3">MCA 3645</strain>
    </source>
</reference>
<keyword evidence="3" id="KW-1185">Reference proteome</keyword>
<feature type="compositionally biased region" description="Low complexity" evidence="1">
    <location>
        <begin position="27"/>
        <end position="43"/>
    </location>
</feature>
<evidence type="ECO:0000313" key="3">
    <source>
        <dbReference type="Proteomes" id="UP000246740"/>
    </source>
</evidence>
<proteinExistence type="predicted"/>